<protein>
    <submittedName>
        <fullName evidence="3">Uncharacterized protein</fullName>
    </submittedName>
</protein>
<evidence type="ECO:0000256" key="2">
    <source>
        <dbReference type="SAM" id="SignalP"/>
    </source>
</evidence>
<name>A0A7S0Q0L9_9EUKA</name>
<feature type="compositionally biased region" description="Basic and acidic residues" evidence="1">
    <location>
        <begin position="138"/>
        <end position="149"/>
    </location>
</feature>
<dbReference type="AlphaFoldDB" id="A0A7S0Q0L9"/>
<proteinExistence type="predicted"/>
<gene>
    <name evidence="3" type="ORF">CPEL01642_LOCUS12905</name>
</gene>
<reference evidence="3" key="1">
    <citation type="submission" date="2021-01" db="EMBL/GenBank/DDBJ databases">
        <authorList>
            <person name="Corre E."/>
            <person name="Pelletier E."/>
            <person name="Niang G."/>
            <person name="Scheremetjew M."/>
            <person name="Finn R."/>
            <person name="Kale V."/>
            <person name="Holt S."/>
            <person name="Cochrane G."/>
            <person name="Meng A."/>
            <person name="Brown T."/>
            <person name="Cohen L."/>
        </authorList>
    </citation>
    <scope>NUCLEOTIDE SEQUENCE</scope>
    <source>
        <strain evidence="3">PLY182g</strain>
    </source>
</reference>
<accession>A0A7S0Q0L9</accession>
<feature type="compositionally biased region" description="Basic residues" evidence="1">
    <location>
        <begin position="127"/>
        <end position="137"/>
    </location>
</feature>
<evidence type="ECO:0000313" key="3">
    <source>
        <dbReference type="EMBL" id="CAD8609527.1"/>
    </source>
</evidence>
<organism evidence="3">
    <name type="scientific">Coccolithus braarudii</name>
    <dbReference type="NCBI Taxonomy" id="221442"/>
    <lineage>
        <taxon>Eukaryota</taxon>
        <taxon>Haptista</taxon>
        <taxon>Haptophyta</taxon>
        <taxon>Prymnesiophyceae</taxon>
        <taxon>Coccolithales</taxon>
        <taxon>Coccolithaceae</taxon>
        <taxon>Coccolithus</taxon>
    </lineage>
</organism>
<feature type="chain" id="PRO_5030616187" evidence="2">
    <location>
        <begin position="25"/>
        <end position="149"/>
    </location>
</feature>
<dbReference type="EMBL" id="HBEY01027279">
    <property type="protein sequence ID" value="CAD8609527.1"/>
    <property type="molecule type" value="Transcribed_RNA"/>
</dbReference>
<feature type="compositionally biased region" description="Polar residues" evidence="1">
    <location>
        <begin position="106"/>
        <end position="116"/>
    </location>
</feature>
<feature type="region of interest" description="Disordered" evidence="1">
    <location>
        <begin position="85"/>
        <end position="149"/>
    </location>
</feature>
<evidence type="ECO:0000256" key="1">
    <source>
        <dbReference type="SAM" id="MobiDB-lite"/>
    </source>
</evidence>
<feature type="compositionally biased region" description="Basic residues" evidence="1">
    <location>
        <begin position="91"/>
        <end position="105"/>
    </location>
</feature>
<keyword evidence="2" id="KW-0732">Signal</keyword>
<sequence length="149" mass="16057">MARSGASLACWVAGITLFLSVCTGNSDAAATPVKGTRKFCNVTGLAGDYRYEACGDFCKAEKAVNHCRYCKCKTCAFCQARLADTATSVHQARRKKKGGKRRRVKNSQPSAESVTVTVKHEPPSSAKVRKNRKRRAARAAETKTADVAA</sequence>
<feature type="signal peptide" evidence="2">
    <location>
        <begin position="1"/>
        <end position="24"/>
    </location>
</feature>